<organism evidence="1 2">
    <name type="scientific">Entotheonella factor</name>
    <dbReference type="NCBI Taxonomy" id="1429438"/>
    <lineage>
        <taxon>Bacteria</taxon>
        <taxon>Pseudomonadati</taxon>
        <taxon>Nitrospinota/Tectimicrobiota group</taxon>
        <taxon>Candidatus Tectimicrobiota</taxon>
        <taxon>Candidatus Entotheonellia</taxon>
        <taxon>Candidatus Entotheonellales</taxon>
        <taxon>Candidatus Entotheonellaceae</taxon>
        <taxon>Candidatus Entotheonella</taxon>
    </lineage>
</organism>
<dbReference type="Gene3D" id="3.40.640.10">
    <property type="entry name" value="Type I PLP-dependent aspartate aminotransferase-like (Major domain)"/>
    <property type="match status" value="1"/>
</dbReference>
<dbReference type="GO" id="GO:0047536">
    <property type="term" value="F:2-aminoadipate transaminase activity"/>
    <property type="evidence" value="ECO:0007669"/>
    <property type="project" value="TreeGrafter"/>
</dbReference>
<feature type="non-terminal residue" evidence="1">
    <location>
        <position position="151"/>
    </location>
</feature>
<dbReference type="AlphaFoldDB" id="W4LWA1"/>
<evidence type="ECO:0000313" key="2">
    <source>
        <dbReference type="Proteomes" id="UP000019141"/>
    </source>
</evidence>
<proteinExistence type="predicted"/>
<dbReference type="InterPro" id="IPR015421">
    <property type="entry name" value="PyrdxlP-dep_Trfase_major"/>
</dbReference>
<protein>
    <recommendedName>
        <fullName evidence="3">Aminotransferase class I/classII domain-containing protein</fullName>
    </recommendedName>
</protein>
<evidence type="ECO:0008006" key="3">
    <source>
        <dbReference type="Google" id="ProtNLM"/>
    </source>
</evidence>
<sequence>MTTLNSQTMIHFTRGVPPLESIPTHDLVVHTTALLHEECDLVFQYAPLGRYQGDPALREQLGALHEVDPDRLFVGNGSLQVLDLLAGHLLQDDNPWVYVEAPTYDRAVQIFERHGAQLVGLPMEPDGLDIEVLRDKLRVRVPAFVYTIPDF</sequence>
<dbReference type="PANTHER" id="PTHR42858:SF1">
    <property type="entry name" value="LD15494P"/>
    <property type="match status" value="1"/>
</dbReference>
<dbReference type="GO" id="GO:0030170">
    <property type="term" value="F:pyridoxal phosphate binding"/>
    <property type="evidence" value="ECO:0007669"/>
    <property type="project" value="InterPro"/>
</dbReference>
<reference evidence="1 2" key="1">
    <citation type="journal article" date="2014" name="Nature">
        <title>An environmental bacterial taxon with a large and distinct metabolic repertoire.</title>
        <authorList>
            <person name="Wilson M.C."/>
            <person name="Mori T."/>
            <person name="Ruckert C."/>
            <person name="Uria A.R."/>
            <person name="Helf M.J."/>
            <person name="Takada K."/>
            <person name="Gernert C."/>
            <person name="Steffens U.A."/>
            <person name="Heycke N."/>
            <person name="Schmitt S."/>
            <person name="Rinke C."/>
            <person name="Helfrich E.J."/>
            <person name="Brachmann A.O."/>
            <person name="Gurgui C."/>
            <person name="Wakimoto T."/>
            <person name="Kracht M."/>
            <person name="Crusemann M."/>
            <person name="Hentschel U."/>
            <person name="Abe I."/>
            <person name="Matsunaga S."/>
            <person name="Kalinowski J."/>
            <person name="Takeyama H."/>
            <person name="Piel J."/>
        </authorList>
    </citation>
    <scope>NUCLEOTIDE SEQUENCE [LARGE SCALE GENOMIC DNA]</scope>
    <source>
        <strain evidence="2">TSY1</strain>
    </source>
</reference>
<keyword evidence="2" id="KW-1185">Reference proteome</keyword>
<dbReference type="Proteomes" id="UP000019141">
    <property type="component" value="Unassembled WGS sequence"/>
</dbReference>
<dbReference type="EMBL" id="AZHW01000180">
    <property type="protein sequence ID" value="ETX02041.1"/>
    <property type="molecule type" value="Genomic_DNA"/>
</dbReference>
<dbReference type="InterPro" id="IPR015424">
    <property type="entry name" value="PyrdxlP-dep_Trfase"/>
</dbReference>
<name>W4LWA1_ENTF1</name>
<dbReference type="InterPro" id="IPR024551">
    <property type="entry name" value="AspAT_Ic"/>
</dbReference>
<gene>
    <name evidence="1" type="ORF">ETSY1_05070</name>
</gene>
<dbReference type="HOGENOM" id="CLU_1735227_0_0_7"/>
<comment type="caution">
    <text evidence="1">The sequence shown here is derived from an EMBL/GenBank/DDBJ whole genome shotgun (WGS) entry which is preliminary data.</text>
</comment>
<dbReference type="SUPFAM" id="SSF53383">
    <property type="entry name" value="PLP-dependent transferases"/>
    <property type="match status" value="1"/>
</dbReference>
<evidence type="ECO:0000313" key="1">
    <source>
        <dbReference type="EMBL" id="ETX02041.1"/>
    </source>
</evidence>
<dbReference type="PANTHER" id="PTHR42858">
    <property type="entry name" value="AMINOTRANSFERASE"/>
    <property type="match status" value="1"/>
</dbReference>
<accession>W4LWA1</accession>
<dbReference type="Pfam" id="PF12897">
    <property type="entry name" value="Asp_aminotransf"/>
    <property type="match status" value="1"/>
</dbReference>